<dbReference type="GO" id="GO:0000978">
    <property type="term" value="F:RNA polymerase II cis-regulatory region sequence-specific DNA binding"/>
    <property type="evidence" value="ECO:0007669"/>
    <property type="project" value="TreeGrafter"/>
</dbReference>
<evidence type="ECO:0000256" key="8">
    <source>
        <dbReference type="ARBA" id="ARBA00023163"/>
    </source>
</evidence>
<evidence type="ECO:0000259" key="12">
    <source>
        <dbReference type="PROSITE" id="PS50157"/>
    </source>
</evidence>
<keyword evidence="4 10" id="KW-0863">Zinc-finger</keyword>
<dbReference type="FunFam" id="3.30.160.60:FF:000446">
    <property type="entry name" value="Zinc finger protein"/>
    <property type="match status" value="1"/>
</dbReference>
<dbReference type="PANTHER" id="PTHR24399:SF23">
    <property type="entry name" value="C2H2-TYPE DOMAIN-CONTAINING PROTEIN"/>
    <property type="match status" value="1"/>
</dbReference>
<reference evidence="13" key="1">
    <citation type="submission" date="2025-08" db="UniProtKB">
        <authorList>
            <consortium name="Ensembl"/>
        </authorList>
    </citation>
    <scope>IDENTIFICATION</scope>
</reference>
<dbReference type="Pfam" id="PF13465">
    <property type="entry name" value="zf-H2C2_2"/>
    <property type="match status" value="1"/>
</dbReference>
<feature type="region of interest" description="Disordered" evidence="11">
    <location>
        <begin position="182"/>
        <end position="261"/>
    </location>
</feature>
<keyword evidence="5" id="KW-0862">Zinc</keyword>
<evidence type="ECO:0000256" key="9">
    <source>
        <dbReference type="ARBA" id="ARBA00023242"/>
    </source>
</evidence>
<evidence type="ECO:0000256" key="5">
    <source>
        <dbReference type="ARBA" id="ARBA00022833"/>
    </source>
</evidence>
<proteinExistence type="predicted"/>
<feature type="region of interest" description="Disordered" evidence="11">
    <location>
        <begin position="1"/>
        <end position="59"/>
    </location>
</feature>
<dbReference type="Proteomes" id="UP000694523">
    <property type="component" value="Unplaced"/>
</dbReference>
<dbReference type="PANTHER" id="PTHR24399">
    <property type="entry name" value="ZINC FINGER AND BTB DOMAIN-CONTAINING"/>
    <property type="match status" value="1"/>
</dbReference>
<evidence type="ECO:0000256" key="6">
    <source>
        <dbReference type="ARBA" id="ARBA00023015"/>
    </source>
</evidence>
<organism evidence="13 14">
    <name type="scientific">Neogobius melanostomus</name>
    <name type="common">round goby</name>
    <dbReference type="NCBI Taxonomy" id="47308"/>
    <lineage>
        <taxon>Eukaryota</taxon>
        <taxon>Metazoa</taxon>
        <taxon>Chordata</taxon>
        <taxon>Craniata</taxon>
        <taxon>Vertebrata</taxon>
        <taxon>Euteleostomi</taxon>
        <taxon>Actinopterygii</taxon>
        <taxon>Neopterygii</taxon>
        <taxon>Teleostei</taxon>
        <taxon>Neoteleostei</taxon>
        <taxon>Acanthomorphata</taxon>
        <taxon>Gobiaria</taxon>
        <taxon>Gobiiformes</taxon>
        <taxon>Gobioidei</taxon>
        <taxon>Gobiidae</taxon>
        <taxon>Benthophilinae</taxon>
        <taxon>Neogobiini</taxon>
        <taxon>Neogobius</taxon>
    </lineage>
</organism>
<dbReference type="FunFam" id="3.30.160.60:FF:000690">
    <property type="entry name" value="Zinc finger protein 354C"/>
    <property type="match status" value="1"/>
</dbReference>
<evidence type="ECO:0000256" key="1">
    <source>
        <dbReference type="ARBA" id="ARBA00004123"/>
    </source>
</evidence>
<sequence>MHLSCWLPPANNRKKKKKVSQQSAMEHKEPVQKLLIPRLPPSSSQKKYRQFKSPSTKLADKRIRDRSRIIIGETFNRWRDLRNLKGFKTDEELAAFLLDSYQSRSEASASTSSTSKEKSFPRALSESYGSSESSPIVDEASSNGDEDSVTDEVQNGVQTCPQFRSFSNVFQPGSIEVTLEPEQTEVQLSEPEEPAQNDEVSEFSEEEEGAVKRKSSSDEDWVPVTITEELIKEEIRNGSSEEDSGGDLERSDGDKTSSSGRKLKQLCTDCGALYGARTSHTCQHKLKPHVCDMCGRRYATETSLKIHSKAHTDNSEHRCWCCYAVFKTKQEKDAHKQIHKNQSKPYQCRHCPSSFAIFAERTKHNKIHRGPFEYKCDICGISFWVKAYLERHMMVHTGVKPYKCLFCGRGFNQDCNLRSHMRMHTGEKPYACPHCDKAFNHNVSLKSHVQRYHPSESETRGDTSCVLKNRYQEHSETGPGSGDDVQKQDTEQKQQETVLKPKFRRRKTGRPLGRPKRLKTEKRECSGPKSAKQNTNSNDDSSDEDFPDENNEDVEDVSFDLMQGKIIDKS</sequence>
<dbReference type="Pfam" id="PF00096">
    <property type="entry name" value="zf-C2H2"/>
    <property type="match status" value="1"/>
</dbReference>
<keyword evidence="2" id="KW-0479">Metal-binding</keyword>
<keyword evidence="6" id="KW-0805">Transcription regulation</keyword>
<evidence type="ECO:0000256" key="3">
    <source>
        <dbReference type="ARBA" id="ARBA00022737"/>
    </source>
</evidence>
<feature type="domain" description="C2H2-type" evidence="12">
    <location>
        <begin position="374"/>
        <end position="401"/>
    </location>
</feature>
<feature type="compositionally biased region" description="Acidic residues" evidence="11">
    <location>
        <begin position="190"/>
        <end position="208"/>
    </location>
</feature>
<keyword evidence="9" id="KW-0539">Nucleus</keyword>
<feature type="region of interest" description="Disordered" evidence="11">
    <location>
        <begin position="104"/>
        <end position="152"/>
    </location>
</feature>
<evidence type="ECO:0000256" key="10">
    <source>
        <dbReference type="PROSITE-ProRule" id="PRU00042"/>
    </source>
</evidence>
<keyword evidence="7" id="KW-0238">DNA-binding</keyword>
<feature type="compositionally biased region" description="Acidic residues" evidence="11">
    <location>
        <begin position="540"/>
        <end position="558"/>
    </location>
</feature>
<dbReference type="PROSITE" id="PS00028">
    <property type="entry name" value="ZINC_FINGER_C2H2_1"/>
    <property type="match status" value="6"/>
</dbReference>
<dbReference type="Ensembl" id="ENSNMLT00000034357.1">
    <property type="protein sequence ID" value="ENSNMLP00000030820.1"/>
    <property type="gene ID" value="ENSNMLG00000019401.1"/>
</dbReference>
<evidence type="ECO:0000313" key="13">
    <source>
        <dbReference type="Ensembl" id="ENSNMLP00000030820.1"/>
    </source>
</evidence>
<dbReference type="SMART" id="SM00355">
    <property type="entry name" value="ZnF_C2H2"/>
    <property type="match status" value="6"/>
</dbReference>
<feature type="compositionally biased region" description="Low complexity" evidence="11">
    <location>
        <begin position="105"/>
        <end position="114"/>
    </location>
</feature>
<dbReference type="InterPro" id="IPR036236">
    <property type="entry name" value="Znf_C2H2_sf"/>
</dbReference>
<feature type="compositionally biased region" description="Low complexity" evidence="11">
    <location>
        <begin position="125"/>
        <end position="134"/>
    </location>
</feature>
<evidence type="ECO:0000256" key="2">
    <source>
        <dbReference type="ARBA" id="ARBA00022723"/>
    </source>
</evidence>
<name>A0A8C6WTP2_9GOBI</name>
<evidence type="ECO:0000256" key="7">
    <source>
        <dbReference type="ARBA" id="ARBA00023125"/>
    </source>
</evidence>
<accession>A0A8C6WTP2</accession>
<keyword evidence="14" id="KW-1185">Reference proteome</keyword>
<feature type="domain" description="C2H2-type" evidence="12">
    <location>
        <begin position="430"/>
        <end position="458"/>
    </location>
</feature>
<evidence type="ECO:0000256" key="4">
    <source>
        <dbReference type="ARBA" id="ARBA00022771"/>
    </source>
</evidence>
<comment type="subcellular location">
    <subcellularLocation>
        <location evidence="1">Nucleus</location>
    </subcellularLocation>
</comment>
<feature type="domain" description="C2H2-type" evidence="12">
    <location>
        <begin position="289"/>
        <end position="316"/>
    </location>
</feature>
<dbReference type="FunFam" id="3.30.160.60:FF:000145">
    <property type="entry name" value="Zinc finger protein 574"/>
    <property type="match status" value="1"/>
</dbReference>
<dbReference type="InterPro" id="IPR013087">
    <property type="entry name" value="Znf_C2H2_type"/>
</dbReference>
<keyword evidence="8" id="KW-0804">Transcription</keyword>
<feature type="region of interest" description="Disordered" evidence="11">
    <location>
        <begin position="473"/>
        <end position="570"/>
    </location>
</feature>
<protein>
    <recommendedName>
        <fullName evidence="12">C2H2-type domain-containing protein</fullName>
    </recommendedName>
</protein>
<reference evidence="13" key="2">
    <citation type="submission" date="2025-09" db="UniProtKB">
        <authorList>
            <consortium name="Ensembl"/>
        </authorList>
    </citation>
    <scope>IDENTIFICATION</scope>
</reference>
<dbReference type="SUPFAM" id="SSF57667">
    <property type="entry name" value="beta-beta-alpha zinc fingers"/>
    <property type="match status" value="3"/>
</dbReference>
<feature type="compositionally biased region" description="Basic residues" evidence="11">
    <location>
        <begin position="501"/>
        <end position="520"/>
    </location>
</feature>
<dbReference type="Gene3D" id="3.30.160.60">
    <property type="entry name" value="Classic Zinc Finger"/>
    <property type="match status" value="5"/>
</dbReference>
<dbReference type="GO" id="GO:0005654">
    <property type="term" value="C:nucleoplasm"/>
    <property type="evidence" value="ECO:0007669"/>
    <property type="project" value="TreeGrafter"/>
</dbReference>
<dbReference type="FunFam" id="3.30.160.60:FF:002343">
    <property type="entry name" value="Zinc finger protein 33A"/>
    <property type="match status" value="1"/>
</dbReference>
<keyword evidence="3" id="KW-0677">Repeat</keyword>
<dbReference type="PROSITE" id="PS50157">
    <property type="entry name" value="ZINC_FINGER_C2H2_2"/>
    <property type="match status" value="5"/>
</dbReference>
<feature type="domain" description="C2H2-type" evidence="12">
    <location>
        <begin position="346"/>
        <end position="373"/>
    </location>
</feature>
<feature type="compositionally biased region" description="Basic and acidic residues" evidence="11">
    <location>
        <begin position="484"/>
        <end position="494"/>
    </location>
</feature>
<dbReference type="GO" id="GO:0001227">
    <property type="term" value="F:DNA-binding transcription repressor activity, RNA polymerase II-specific"/>
    <property type="evidence" value="ECO:0007669"/>
    <property type="project" value="TreeGrafter"/>
</dbReference>
<feature type="domain" description="C2H2-type" evidence="12">
    <location>
        <begin position="402"/>
        <end position="429"/>
    </location>
</feature>
<dbReference type="GO" id="GO:0008270">
    <property type="term" value="F:zinc ion binding"/>
    <property type="evidence" value="ECO:0007669"/>
    <property type="project" value="UniProtKB-KW"/>
</dbReference>
<dbReference type="AlphaFoldDB" id="A0A8C6WTP2"/>
<evidence type="ECO:0000256" key="11">
    <source>
        <dbReference type="SAM" id="MobiDB-lite"/>
    </source>
</evidence>
<evidence type="ECO:0000313" key="14">
    <source>
        <dbReference type="Proteomes" id="UP000694523"/>
    </source>
</evidence>